<accession>A0AA48HLQ7</accession>
<dbReference type="AlphaFoldDB" id="A0AA48HLQ7"/>
<evidence type="ECO:0000259" key="2">
    <source>
        <dbReference type="Pfam" id="PF00326"/>
    </source>
</evidence>
<dbReference type="GO" id="GO:0006508">
    <property type="term" value="P:proteolysis"/>
    <property type="evidence" value="ECO:0007669"/>
    <property type="project" value="InterPro"/>
</dbReference>
<evidence type="ECO:0000313" key="4">
    <source>
        <dbReference type="Proteomes" id="UP001333710"/>
    </source>
</evidence>
<evidence type="ECO:0000313" key="3">
    <source>
        <dbReference type="EMBL" id="BDX07554.1"/>
    </source>
</evidence>
<dbReference type="PANTHER" id="PTHR42776:SF27">
    <property type="entry name" value="DIPEPTIDYL PEPTIDASE FAMILY MEMBER 6"/>
    <property type="match status" value="1"/>
</dbReference>
<gene>
    <name evidence="3" type="ORF">MACH26_30750</name>
</gene>
<keyword evidence="1" id="KW-0378">Hydrolase</keyword>
<dbReference type="InterPro" id="IPR001375">
    <property type="entry name" value="Peptidase_S9_cat"/>
</dbReference>
<dbReference type="Gene3D" id="3.40.50.1820">
    <property type="entry name" value="alpha/beta hydrolase"/>
    <property type="match status" value="1"/>
</dbReference>
<dbReference type="Pfam" id="PF00326">
    <property type="entry name" value="Peptidase_S9"/>
    <property type="match status" value="1"/>
</dbReference>
<dbReference type="InterPro" id="IPR029058">
    <property type="entry name" value="AB_hydrolase_fold"/>
</dbReference>
<organism evidence="3 4">
    <name type="scientific">Planctobacterium marinum</name>
    <dbReference type="NCBI Taxonomy" id="1631968"/>
    <lineage>
        <taxon>Bacteria</taxon>
        <taxon>Pseudomonadati</taxon>
        <taxon>Pseudomonadota</taxon>
        <taxon>Gammaproteobacteria</taxon>
        <taxon>Alteromonadales</taxon>
        <taxon>Alteromonadaceae</taxon>
        <taxon>Planctobacterium</taxon>
    </lineage>
</organism>
<dbReference type="EMBL" id="AP027272">
    <property type="protein sequence ID" value="BDX07554.1"/>
    <property type="molecule type" value="Genomic_DNA"/>
</dbReference>
<keyword evidence="4" id="KW-1185">Reference proteome</keyword>
<dbReference type="SUPFAM" id="SSF50993">
    <property type="entry name" value="Peptidase/esterase 'gauge' domain"/>
    <property type="match status" value="1"/>
</dbReference>
<evidence type="ECO:0000256" key="1">
    <source>
        <dbReference type="ARBA" id="ARBA00022801"/>
    </source>
</evidence>
<protein>
    <submittedName>
        <fullName evidence="3">Prolyl oligopeptidase</fullName>
    </submittedName>
</protein>
<dbReference type="PANTHER" id="PTHR42776">
    <property type="entry name" value="SERINE PEPTIDASE S9 FAMILY MEMBER"/>
    <property type="match status" value="1"/>
</dbReference>
<name>A0AA48HLQ7_9ALTE</name>
<dbReference type="KEGG" id="pmaw:MACH26_30750"/>
<dbReference type="RefSeq" id="WP_338293588.1">
    <property type="nucleotide sequence ID" value="NZ_AP027272.1"/>
</dbReference>
<proteinExistence type="predicted"/>
<sequence>MNKITLFFILFFFGFVVTAAEELVPLEVFGALPQISMMEVSPSGNRIAYRVAKDNKEMYVIYDLAKKEMVTGVDISNIRPKHAWFVDEDTLIMVTVDNTRLFGFQGRHDISAAFSFKISENRIRQLLTPGDGIYAGQTNLGTIVGLSNDGQFAYMPAFQSQSVYSLMKVRISGKRTPRPVSRGTHDAVNYFIYNDELIARERFDNRKNLHRVEVRENDEWREIYRQETEIPTRSFEGLTADLKSLVMVAQNGQGRWGYFTMALADGQVSGPFFEVEDKDVEYVLTDHNRIVHGVRYSGFKPSYDFFDPKIQTVVDGVAKDLPDYTVTLVSYSPDWQHMIFMIEGIDSPGDFYFYTKGQFYFIASGRPDIPANEINQVFQTEIKARDGLRLPTLLTLPAVDELKNLPAIMLPHGGPESYDRIGFDWLAQYFASRGYLVMQPQFRGSEGFGLELTLKGRGEWGRKMQDDLTDTVNTLVKSGYVDPDRVCIVGISYGGYAALAGAAFTPDVYQCAISINGVADLERMLRDERRDYGKNHWVVAYWQKLISEGKVDEAHIKAISPINHIDKIKIPVLLVHGTHDEVVPDHQSENMFDELQDADVDAQYLELEQADHSLSKAPHRMAALQAIDKFISKHIPVKK</sequence>
<reference evidence="3" key="1">
    <citation type="submission" date="2023-01" db="EMBL/GenBank/DDBJ databases">
        <title>Complete genome sequence of Planctobacterium marinum strain Dej080120_11.</title>
        <authorList>
            <person name="Ueki S."/>
            <person name="Maruyama F."/>
        </authorList>
    </citation>
    <scope>NUCLEOTIDE SEQUENCE</scope>
    <source>
        <strain evidence="3">Dej080120_11</strain>
    </source>
</reference>
<feature type="domain" description="Peptidase S9 prolyl oligopeptidase catalytic" evidence="2">
    <location>
        <begin position="423"/>
        <end position="635"/>
    </location>
</feature>
<dbReference type="Proteomes" id="UP001333710">
    <property type="component" value="Chromosome"/>
</dbReference>
<dbReference type="GO" id="GO:0004252">
    <property type="term" value="F:serine-type endopeptidase activity"/>
    <property type="evidence" value="ECO:0007669"/>
    <property type="project" value="TreeGrafter"/>
</dbReference>
<dbReference type="SUPFAM" id="SSF53474">
    <property type="entry name" value="alpha/beta-Hydrolases"/>
    <property type="match status" value="1"/>
</dbReference>